<gene>
    <name evidence="5" type="ORF">PHLGIDRAFT_131332</name>
</gene>
<dbReference type="SUPFAM" id="SSF55347">
    <property type="entry name" value="Glyceraldehyde-3-phosphate dehydrogenase-like, C-terminal domain"/>
    <property type="match status" value="1"/>
</dbReference>
<protein>
    <recommendedName>
        <fullName evidence="4">Alanine dehydrogenase/pyridine nucleotide transhydrogenase N-terminal domain-containing protein</fullName>
    </recommendedName>
</protein>
<keyword evidence="1" id="KW-0521">NADP</keyword>
<name>A0A0C3P954_PHLG1</name>
<proteinExistence type="predicted"/>
<keyword evidence="6" id="KW-1185">Reference proteome</keyword>
<evidence type="ECO:0000313" key="5">
    <source>
        <dbReference type="EMBL" id="KIP01213.1"/>
    </source>
</evidence>
<dbReference type="STRING" id="745531.A0A0C3P954"/>
<organism evidence="5 6">
    <name type="scientific">Phlebiopsis gigantea (strain 11061_1 CR5-6)</name>
    <name type="common">White-rot fungus</name>
    <name type="synonym">Peniophora gigantea</name>
    <dbReference type="NCBI Taxonomy" id="745531"/>
    <lineage>
        <taxon>Eukaryota</taxon>
        <taxon>Fungi</taxon>
        <taxon>Dikarya</taxon>
        <taxon>Basidiomycota</taxon>
        <taxon>Agaricomycotina</taxon>
        <taxon>Agaricomycetes</taxon>
        <taxon>Polyporales</taxon>
        <taxon>Phanerochaetaceae</taxon>
        <taxon>Phlebiopsis</taxon>
    </lineage>
</organism>
<dbReference type="GO" id="GO:0019878">
    <property type="term" value="P:lysine biosynthetic process via aminoadipic acid"/>
    <property type="evidence" value="ECO:0007669"/>
    <property type="project" value="TreeGrafter"/>
</dbReference>
<evidence type="ECO:0000256" key="3">
    <source>
        <dbReference type="ARBA" id="ARBA00023154"/>
    </source>
</evidence>
<dbReference type="Pfam" id="PF16653">
    <property type="entry name" value="Sacchrp_dh_C"/>
    <property type="match status" value="1"/>
</dbReference>
<accession>A0A0C3P954</accession>
<sequence length="754" mass="80717">MPLLHRAPFVAVLRGVRPPHARHASTALTIGIRREDPARIWERRCPLTPLAIHDLVRNDGLTVLVQPCERRVYSMRELQEAGATPHDTLAPAHIVLGIKETPPADVLADPLPLRAPDGTTALVPRTHLMFSHTHKGQEYNTPLLSKFLNPSLARTPDPTRPTLIDYELLTDDGGKRTVGFGWFAGVAGALESLAALAHALLERGVASPFLSTPRPHTHPSLDSLKEALRRLVGDRIASEGTPPSLGPVVICVTGTGKVAQGALDLLAELPIQHVTVDELPQLVDSPDTDLRKIYVLHALPSDYFVRTDGGAYARDDYYAHPDAYASVFPTRIAPYTTLMLNGGGWAQGFPRIMRNADLVPAMARGRFVCVGDISCDVEGSLEFLPRHSTLSAPHFSVRPAGHPPALPALTMMAVDILPTALPAAASAHFSAVLVPHLRAVAAAYGGAPHGDAIERATVARAGVLREEHRWLEDRVRAWRGAAAGEVRPEKRKNVLVLGSGMVAAPAVDEIARHADVRVVVASNVLADAERLAGGHANAAAVRVDMADAPAVAALVAEADVVVSLLPVPLHPQVAELCLAHRKHLVTASYISPAMRALHSRAVAADVLLLNEIGLDPGIDHCSAIAMLETLRARGRRVVSFVSFCGGLPAPEHADVPLRYKFSWSPRGVLGAALNDARFKLGGAVREIPGRELLAQGFADLPVSDVLKLEGIANRDSLPYAETYGLGKVEDLRTLVRGTIRCTPASPHSCTPSRP</sequence>
<dbReference type="PANTHER" id="PTHR11133">
    <property type="entry name" value="SACCHAROPINE DEHYDROGENASE"/>
    <property type="match status" value="1"/>
</dbReference>
<evidence type="ECO:0000313" key="6">
    <source>
        <dbReference type="Proteomes" id="UP000053257"/>
    </source>
</evidence>
<dbReference type="EMBL" id="KN840860">
    <property type="protein sequence ID" value="KIP01213.1"/>
    <property type="molecule type" value="Genomic_DNA"/>
</dbReference>
<dbReference type="SUPFAM" id="SSF52283">
    <property type="entry name" value="Formate/glycerate dehydrogenase catalytic domain-like"/>
    <property type="match status" value="1"/>
</dbReference>
<dbReference type="GO" id="GO:0004753">
    <property type="term" value="F:saccharopine dehydrogenase activity"/>
    <property type="evidence" value="ECO:0007669"/>
    <property type="project" value="TreeGrafter"/>
</dbReference>
<dbReference type="PANTHER" id="PTHR11133:SF22">
    <property type="entry name" value="ALPHA-AMINOADIPIC SEMIALDEHYDE SYNTHASE, MITOCHONDRIAL"/>
    <property type="match status" value="1"/>
</dbReference>
<dbReference type="GO" id="GO:0005737">
    <property type="term" value="C:cytoplasm"/>
    <property type="evidence" value="ECO:0007669"/>
    <property type="project" value="TreeGrafter"/>
</dbReference>
<evidence type="ECO:0000259" key="4">
    <source>
        <dbReference type="SMART" id="SM01003"/>
    </source>
</evidence>
<dbReference type="Gene3D" id="3.30.360.10">
    <property type="entry name" value="Dihydrodipicolinate Reductase, domain 2"/>
    <property type="match status" value="1"/>
</dbReference>
<dbReference type="Gene3D" id="3.40.50.720">
    <property type="entry name" value="NAD(P)-binding Rossmann-like Domain"/>
    <property type="match status" value="2"/>
</dbReference>
<dbReference type="HOGENOM" id="CLU_005231_1_0_1"/>
<dbReference type="AlphaFoldDB" id="A0A0C3P954"/>
<evidence type="ECO:0000256" key="1">
    <source>
        <dbReference type="ARBA" id="ARBA00022857"/>
    </source>
</evidence>
<dbReference type="Proteomes" id="UP000053257">
    <property type="component" value="Unassembled WGS sequence"/>
</dbReference>
<reference evidence="5 6" key="1">
    <citation type="journal article" date="2014" name="PLoS Genet.">
        <title>Analysis of the Phlebiopsis gigantea genome, transcriptome and secretome provides insight into its pioneer colonization strategies of wood.</title>
        <authorList>
            <person name="Hori C."/>
            <person name="Ishida T."/>
            <person name="Igarashi K."/>
            <person name="Samejima M."/>
            <person name="Suzuki H."/>
            <person name="Master E."/>
            <person name="Ferreira P."/>
            <person name="Ruiz-Duenas F.J."/>
            <person name="Held B."/>
            <person name="Canessa P."/>
            <person name="Larrondo L.F."/>
            <person name="Schmoll M."/>
            <person name="Druzhinina I.S."/>
            <person name="Kubicek C.P."/>
            <person name="Gaskell J.A."/>
            <person name="Kersten P."/>
            <person name="St John F."/>
            <person name="Glasner J."/>
            <person name="Sabat G."/>
            <person name="Splinter BonDurant S."/>
            <person name="Syed K."/>
            <person name="Yadav J."/>
            <person name="Mgbeahuruike A.C."/>
            <person name="Kovalchuk A."/>
            <person name="Asiegbu F.O."/>
            <person name="Lackner G."/>
            <person name="Hoffmeister D."/>
            <person name="Rencoret J."/>
            <person name="Gutierrez A."/>
            <person name="Sun H."/>
            <person name="Lindquist E."/>
            <person name="Barry K."/>
            <person name="Riley R."/>
            <person name="Grigoriev I.V."/>
            <person name="Henrissat B."/>
            <person name="Kues U."/>
            <person name="Berka R.M."/>
            <person name="Martinez A.T."/>
            <person name="Covert S.F."/>
            <person name="Blanchette R.A."/>
            <person name="Cullen D."/>
        </authorList>
    </citation>
    <scope>NUCLEOTIDE SEQUENCE [LARGE SCALE GENOMIC DNA]</scope>
    <source>
        <strain evidence="5 6">11061_1 CR5-6</strain>
    </source>
</reference>
<dbReference type="InterPro" id="IPR032095">
    <property type="entry name" value="Sacchrp_dh-like_C"/>
</dbReference>
<dbReference type="InterPro" id="IPR007886">
    <property type="entry name" value="AlaDH/PNT_N"/>
</dbReference>
<keyword evidence="2" id="KW-0560">Oxidoreductase</keyword>
<dbReference type="OrthoDB" id="10059875at2759"/>
<keyword evidence="3" id="KW-0028">Amino-acid biosynthesis</keyword>
<dbReference type="FunFam" id="3.40.50.720:FF:000072">
    <property type="entry name" value="Saccharopine dehydrogenase [NADP(+), L-glutamate-forming]"/>
    <property type="match status" value="1"/>
</dbReference>
<dbReference type="SMART" id="SM01003">
    <property type="entry name" value="AlaDh_PNT_N"/>
    <property type="match status" value="1"/>
</dbReference>
<dbReference type="InterPro" id="IPR005097">
    <property type="entry name" value="Sacchrp_dh_NADP-bd"/>
</dbReference>
<feature type="domain" description="Alanine dehydrogenase/pyridine nucleotide transhydrogenase N-terminal" evidence="4">
    <location>
        <begin position="31"/>
        <end position="187"/>
    </location>
</feature>
<dbReference type="InterPro" id="IPR036291">
    <property type="entry name" value="NAD(P)-bd_dom_sf"/>
</dbReference>
<dbReference type="SUPFAM" id="SSF51735">
    <property type="entry name" value="NAD(P)-binding Rossmann-fold domains"/>
    <property type="match status" value="1"/>
</dbReference>
<dbReference type="Pfam" id="PF03435">
    <property type="entry name" value="Sacchrp_dh_NADP"/>
    <property type="match status" value="1"/>
</dbReference>
<keyword evidence="3" id="KW-0457">Lysine biosynthesis</keyword>
<evidence type="ECO:0000256" key="2">
    <source>
        <dbReference type="ARBA" id="ARBA00023002"/>
    </source>
</evidence>
<dbReference type="InterPro" id="IPR051168">
    <property type="entry name" value="AASS"/>
</dbReference>